<sequence>MSRRDDVTRVRADPSDDAEGDPLADTEGGTVAEFTGPDLTPADVFSLLGNDTRLDILRALLELGAGEEPVSFTDLFERVDVADSANFSYHLQRLTGHFVKQTDDGYRFRHPGRKVISAIFAGTLTDRAQLGFFAVEGRCYDCGGALHGWYVDDTLTVGCTDCAAIQVSYPFPSGGLDDRTTEEVMDAFHHYVRHHYCLAADGVCPECTGETETAVARAGDDTDLDVAVRYTCRRCGYRLRSPVGVALLDDADVLTFHAEHGVDLGTERFWTFDWCVSDERTTVLSADPLRVRVDIPCGDDELRVVVDDELSTVDATVANRLGQ</sequence>
<feature type="region of interest" description="Disordered" evidence="1">
    <location>
        <begin position="1"/>
        <end position="31"/>
    </location>
</feature>
<evidence type="ECO:0000256" key="1">
    <source>
        <dbReference type="SAM" id="MobiDB-lite"/>
    </source>
</evidence>
<feature type="domain" description="DUF7347" evidence="2">
    <location>
        <begin position="41"/>
        <end position="119"/>
    </location>
</feature>
<dbReference type="EMBL" id="CP026309">
    <property type="protein sequence ID" value="AUV82152.1"/>
    <property type="molecule type" value="Genomic_DNA"/>
</dbReference>
<dbReference type="OrthoDB" id="8482at2157"/>
<dbReference type="CDD" id="cd00090">
    <property type="entry name" value="HTH_ARSR"/>
    <property type="match status" value="1"/>
</dbReference>
<reference evidence="4 5" key="1">
    <citation type="submission" date="2018-01" db="EMBL/GenBank/DDBJ databases">
        <title>Complete genome sequence of Salinigranum rubrum GX10T, an extremely halophilic archaeon isolated from a marine solar saltern.</title>
        <authorList>
            <person name="Han S."/>
        </authorList>
    </citation>
    <scope>NUCLEOTIDE SEQUENCE [LARGE SCALE GENOMIC DNA]</scope>
    <source>
        <strain evidence="4 5">GX10</strain>
    </source>
</reference>
<evidence type="ECO:0000259" key="3">
    <source>
        <dbReference type="Pfam" id="PF24042"/>
    </source>
</evidence>
<gene>
    <name evidence="4" type="ORF">C2R22_11245</name>
</gene>
<feature type="compositionally biased region" description="Basic and acidic residues" evidence="1">
    <location>
        <begin position="1"/>
        <end position="14"/>
    </location>
</feature>
<dbReference type="Pfam" id="PF24038">
    <property type="entry name" value="DUF7347"/>
    <property type="match status" value="1"/>
</dbReference>
<dbReference type="Proteomes" id="UP000236584">
    <property type="component" value="Chromosome"/>
</dbReference>
<feature type="compositionally biased region" description="Acidic residues" evidence="1">
    <location>
        <begin position="15"/>
        <end position="24"/>
    </location>
</feature>
<dbReference type="Pfam" id="PF24042">
    <property type="entry name" value="DUF7351"/>
    <property type="match status" value="1"/>
</dbReference>
<organism evidence="4 5">
    <name type="scientific">Salinigranum rubrum</name>
    <dbReference type="NCBI Taxonomy" id="755307"/>
    <lineage>
        <taxon>Archaea</taxon>
        <taxon>Methanobacteriati</taxon>
        <taxon>Methanobacteriota</taxon>
        <taxon>Stenosarchaea group</taxon>
        <taxon>Halobacteria</taxon>
        <taxon>Halobacteriales</taxon>
        <taxon>Haloferacaceae</taxon>
        <taxon>Salinigranum</taxon>
    </lineage>
</organism>
<dbReference type="InterPro" id="IPR036388">
    <property type="entry name" value="WH-like_DNA-bd_sf"/>
</dbReference>
<dbReference type="AlphaFoldDB" id="A0A2I8VJP6"/>
<dbReference type="RefSeq" id="WP_103425841.1">
    <property type="nucleotide sequence ID" value="NZ_CP026309.1"/>
</dbReference>
<protein>
    <submittedName>
        <fullName evidence="4">Transcriptional regulator</fullName>
    </submittedName>
</protein>
<dbReference type="KEGG" id="srub:C2R22_11245"/>
<evidence type="ECO:0000313" key="5">
    <source>
        <dbReference type="Proteomes" id="UP000236584"/>
    </source>
</evidence>
<dbReference type="GeneID" id="35592674"/>
<keyword evidence="5" id="KW-1185">Reference proteome</keyword>
<dbReference type="Gene3D" id="1.10.10.10">
    <property type="entry name" value="Winged helix-like DNA-binding domain superfamily/Winged helix DNA-binding domain"/>
    <property type="match status" value="1"/>
</dbReference>
<dbReference type="InterPro" id="IPR055771">
    <property type="entry name" value="DUF7347"/>
</dbReference>
<name>A0A2I8VJP6_9EURY</name>
<dbReference type="InterPro" id="IPR055775">
    <property type="entry name" value="DUF7351"/>
</dbReference>
<dbReference type="InterPro" id="IPR011991">
    <property type="entry name" value="ArsR-like_HTH"/>
</dbReference>
<dbReference type="SUPFAM" id="SSF46785">
    <property type="entry name" value="Winged helix' DNA-binding domain"/>
    <property type="match status" value="1"/>
</dbReference>
<evidence type="ECO:0000313" key="4">
    <source>
        <dbReference type="EMBL" id="AUV82152.1"/>
    </source>
</evidence>
<evidence type="ECO:0000259" key="2">
    <source>
        <dbReference type="Pfam" id="PF24038"/>
    </source>
</evidence>
<accession>A0A2I8VJP6</accession>
<feature type="domain" description="DUF7351" evidence="3">
    <location>
        <begin position="136"/>
        <end position="311"/>
    </location>
</feature>
<dbReference type="InterPro" id="IPR036390">
    <property type="entry name" value="WH_DNA-bd_sf"/>
</dbReference>
<proteinExistence type="predicted"/>